<feature type="transmembrane region" description="Helical" evidence="9">
    <location>
        <begin position="9"/>
        <end position="29"/>
    </location>
</feature>
<dbReference type="WormBase" id="SRAE_2000469200">
    <property type="protein sequence ID" value="SRP01979"/>
    <property type="gene ID" value="WBGene00264929"/>
</dbReference>
<keyword evidence="1 8" id="KW-0645">Protease</keyword>
<protein>
    <recommendedName>
        <fullName evidence="8">Metalloendopeptidase</fullName>
        <ecNumber evidence="8">3.4.24.-</ecNumber>
    </recommendedName>
</protein>
<keyword evidence="6" id="KW-1015">Disulfide bond</keyword>
<evidence type="ECO:0000256" key="5">
    <source>
        <dbReference type="ARBA" id="ARBA00023049"/>
    </source>
</evidence>
<dbReference type="EC" id="3.4.24.-" evidence="8"/>
<keyword evidence="2 7" id="KW-0479">Metal-binding</keyword>
<dbReference type="InterPro" id="IPR001506">
    <property type="entry name" value="Peptidase_M12A"/>
</dbReference>
<dbReference type="Proteomes" id="UP000035682">
    <property type="component" value="Unplaced"/>
</dbReference>
<keyword evidence="9" id="KW-1133">Transmembrane helix</keyword>
<dbReference type="GO" id="GO:0006508">
    <property type="term" value="P:proteolysis"/>
    <property type="evidence" value="ECO:0007669"/>
    <property type="project" value="UniProtKB-KW"/>
</dbReference>
<dbReference type="PANTHER" id="PTHR10127:SF780">
    <property type="entry name" value="METALLOENDOPEPTIDASE"/>
    <property type="match status" value="1"/>
</dbReference>
<dbReference type="EMBL" id="LN609529">
    <property type="protein sequence ID" value="CEF70051.2"/>
    <property type="molecule type" value="Genomic_DNA"/>
</dbReference>
<proteinExistence type="predicted"/>
<dbReference type="InterPro" id="IPR006026">
    <property type="entry name" value="Peptidase_Metallo"/>
</dbReference>
<evidence type="ECO:0000313" key="14">
    <source>
        <dbReference type="WormBase" id="SRAE_2000469200"/>
    </source>
</evidence>
<keyword evidence="12" id="KW-1185">Reference proteome</keyword>
<comment type="cofactor">
    <cofactor evidence="7 8">
        <name>Zn(2+)</name>
        <dbReference type="ChEBI" id="CHEBI:29105"/>
    </cofactor>
    <text evidence="7 8">Binds 1 zinc ion per subunit.</text>
</comment>
<dbReference type="InterPro" id="IPR024079">
    <property type="entry name" value="MetalloPept_cat_dom_sf"/>
</dbReference>
<evidence type="ECO:0000256" key="6">
    <source>
        <dbReference type="ARBA" id="ARBA00023157"/>
    </source>
</evidence>
<dbReference type="Pfam" id="PF01400">
    <property type="entry name" value="Astacin"/>
    <property type="match status" value="1"/>
</dbReference>
<evidence type="ECO:0000256" key="9">
    <source>
        <dbReference type="SAM" id="Phobius"/>
    </source>
</evidence>
<dbReference type="GO" id="GO:0004222">
    <property type="term" value="F:metalloendopeptidase activity"/>
    <property type="evidence" value="ECO:0007669"/>
    <property type="project" value="UniProtKB-UniRule"/>
</dbReference>
<evidence type="ECO:0000256" key="7">
    <source>
        <dbReference type="PROSITE-ProRule" id="PRU01211"/>
    </source>
</evidence>
<gene>
    <name evidence="11 13 14" type="ORF">SRAE_2000469200</name>
</gene>
<organism evidence="11">
    <name type="scientific">Strongyloides ratti</name>
    <name type="common">Parasitic roundworm</name>
    <dbReference type="NCBI Taxonomy" id="34506"/>
    <lineage>
        <taxon>Eukaryota</taxon>
        <taxon>Metazoa</taxon>
        <taxon>Ecdysozoa</taxon>
        <taxon>Nematoda</taxon>
        <taxon>Chromadorea</taxon>
        <taxon>Rhabditida</taxon>
        <taxon>Tylenchina</taxon>
        <taxon>Panagrolaimomorpha</taxon>
        <taxon>Strongyloidoidea</taxon>
        <taxon>Strongyloididae</taxon>
        <taxon>Strongyloides</taxon>
    </lineage>
</organism>
<keyword evidence="9" id="KW-0812">Transmembrane</keyword>
<accession>A0A090LR19</accession>
<dbReference type="Gene3D" id="3.40.390.10">
    <property type="entry name" value="Collagenase (Catalytic Domain)"/>
    <property type="match status" value="1"/>
</dbReference>
<dbReference type="AlphaFoldDB" id="A0A090LR19"/>
<sequence>MFQCTKEKYILLNLVLLMYIITHQLILAYDSEEDNYRNKRAISIDQDFKWTFPIKYYVNVGVNPTYVIQATRYITSHTCIRFQRVYSLINATGLNFVSDQGCFAFVGRVEINTTQEVAVGRGCSSQGWIQHMIGHSLGLLHEETRPDRGKYVKIYRYNARQNKLNDFLIDIRNKVRTYNFKYDFGGLMHSNKTTRTKNGRKTIDPYNKNFYQTIGQKDNLSFNELKTLNYYYCNHKCPHKFKCDNRGYINPNNCNVCKCPTNYSGYKCQLITSSSIGCPRVYIRATERPKIIKIRGIKNCYHQIKTTRGFKIRMVLKNANLPKGLNCKPNNGLEIKFFKDKTVSGNHFCGKRRNVVIRSRGYHVSFHYKGINKNHFIVLEHRRVRGL</sequence>
<evidence type="ECO:0000256" key="3">
    <source>
        <dbReference type="ARBA" id="ARBA00022801"/>
    </source>
</evidence>
<dbReference type="GeneID" id="36382422"/>
<evidence type="ECO:0000256" key="2">
    <source>
        <dbReference type="ARBA" id="ARBA00022723"/>
    </source>
</evidence>
<reference evidence="13" key="2">
    <citation type="submission" date="2020-12" db="UniProtKB">
        <authorList>
            <consortium name="WormBaseParasite"/>
        </authorList>
    </citation>
    <scope>IDENTIFICATION</scope>
</reference>
<feature type="binding site" evidence="7">
    <location>
        <position position="141"/>
    </location>
    <ligand>
        <name>Zn(2+)</name>
        <dbReference type="ChEBI" id="CHEBI:29105"/>
        <note>catalytic</note>
    </ligand>
</feature>
<comment type="caution">
    <text evidence="7">Lacks conserved residue(s) required for the propagation of feature annotation.</text>
</comment>
<keyword evidence="9" id="KW-0472">Membrane</keyword>
<evidence type="ECO:0000256" key="1">
    <source>
        <dbReference type="ARBA" id="ARBA00022670"/>
    </source>
</evidence>
<dbReference type="SMART" id="SM00235">
    <property type="entry name" value="ZnMc"/>
    <property type="match status" value="1"/>
</dbReference>
<dbReference type="RefSeq" id="XP_024509250.1">
    <property type="nucleotide sequence ID" value="XM_024643597.1"/>
</dbReference>
<dbReference type="OrthoDB" id="291007at2759"/>
<dbReference type="PRINTS" id="PR00480">
    <property type="entry name" value="ASTACIN"/>
</dbReference>
<feature type="domain" description="Peptidase M12A" evidence="10">
    <location>
        <begin position="40"/>
        <end position="234"/>
    </location>
</feature>
<dbReference type="SUPFAM" id="SSF55486">
    <property type="entry name" value="Metalloproteases ('zincins'), catalytic domain"/>
    <property type="match status" value="1"/>
</dbReference>
<feature type="binding site" evidence="7">
    <location>
        <position position="131"/>
    </location>
    <ligand>
        <name>Zn(2+)</name>
        <dbReference type="ChEBI" id="CHEBI:29105"/>
        <note>catalytic</note>
    </ligand>
</feature>
<reference evidence="11 12" key="1">
    <citation type="submission" date="2014-09" db="EMBL/GenBank/DDBJ databases">
        <authorList>
            <person name="Martin A.A."/>
        </authorList>
    </citation>
    <scope>NUCLEOTIDE SEQUENCE</scope>
    <source>
        <strain evidence="12">ED321</strain>
        <strain evidence="11">ED321 Heterogonic</strain>
    </source>
</reference>
<dbReference type="WBParaSite" id="SRAE_2000469200.1">
    <property type="protein sequence ID" value="SRAE_2000469200.1"/>
    <property type="gene ID" value="WBGene00264929"/>
</dbReference>
<dbReference type="CTD" id="36382422"/>
<evidence type="ECO:0000313" key="11">
    <source>
        <dbReference type="EMBL" id="CEF70051.2"/>
    </source>
</evidence>
<feature type="binding site" evidence="7">
    <location>
        <position position="135"/>
    </location>
    <ligand>
        <name>Zn(2+)</name>
        <dbReference type="ChEBI" id="CHEBI:29105"/>
        <note>catalytic</note>
    </ligand>
</feature>
<evidence type="ECO:0000256" key="4">
    <source>
        <dbReference type="ARBA" id="ARBA00022833"/>
    </source>
</evidence>
<dbReference type="GO" id="GO:0008270">
    <property type="term" value="F:zinc ion binding"/>
    <property type="evidence" value="ECO:0007669"/>
    <property type="project" value="UniProtKB-UniRule"/>
</dbReference>
<keyword evidence="5 8" id="KW-0482">Metalloprotease</keyword>
<keyword evidence="4 7" id="KW-0862">Zinc</keyword>
<evidence type="ECO:0000313" key="13">
    <source>
        <dbReference type="WBParaSite" id="SRAE_2000469200.1"/>
    </source>
</evidence>
<evidence type="ECO:0000256" key="8">
    <source>
        <dbReference type="RuleBase" id="RU361183"/>
    </source>
</evidence>
<name>A0A090LR19_STRRB</name>
<dbReference type="PANTHER" id="PTHR10127">
    <property type="entry name" value="DISCOIDIN, CUB, EGF, LAMININ , AND ZINC METALLOPROTEASE DOMAIN CONTAINING"/>
    <property type="match status" value="1"/>
</dbReference>
<evidence type="ECO:0000313" key="12">
    <source>
        <dbReference type="Proteomes" id="UP000035682"/>
    </source>
</evidence>
<evidence type="ECO:0000259" key="10">
    <source>
        <dbReference type="PROSITE" id="PS51864"/>
    </source>
</evidence>
<keyword evidence="3 8" id="KW-0378">Hydrolase</keyword>
<dbReference type="PROSITE" id="PS51864">
    <property type="entry name" value="ASTACIN"/>
    <property type="match status" value="1"/>
</dbReference>